<feature type="transmembrane region" description="Helical" evidence="5">
    <location>
        <begin position="25"/>
        <end position="43"/>
    </location>
</feature>
<dbReference type="RefSeq" id="WP_274944241.1">
    <property type="nucleotide sequence ID" value="NZ_JANWOI010000004.1"/>
</dbReference>
<dbReference type="PANTHER" id="PTHR42744:SF1">
    <property type="entry name" value="BINDING-PROTEIN-DEPENDENT TRANSPORT SYSTEMS INNER MEMBRANE COMPONENT"/>
    <property type="match status" value="1"/>
</dbReference>
<dbReference type="PANTHER" id="PTHR42744">
    <property type="entry name" value="BINDING-PROTEIN-DEPENDENT TRANSPORT SYSTEMS INNER MEMBRANE COMPONENT"/>
    <property type="match status" value="1"/>
</dbReference>
<name>A0A9X3Z7S2_9PROT</name>
<keyword evidence="8" id="KW-1185">Reference proteome</keyword>
<keyword evidence="4 5" id="KW-0472">Membrane</keyword>
<evidence type="ECO:0000256" key="5">
    <source>
        <dbReference type="RuleBase" id="RU363032"/>
    </source>
</evidence>
<feature type="transmembrane region" description="Helical" evidence="5">
    <location>
        <begin position="110"/>
        <end position="131"/>
    </location>
</feature>
<sequence length="584" mass="64994">MTGPASVAALRQDDNRQTAIGQKRIYWDIFAILLVLAALIFFAEASRGLMQPLSVLTTSPISLDPSVLPGYALRTSLRMLAAMALSLVFTFTYATLAARSRRAEIVLIPLLDILQSVPILGFISVTVVYFMSLAPGRVLGAEFAAVFAIFTSQAWNMAFSFYQSLRTVPEELVEVSRSFRLRPWMRFWQLDVPFAMPSLVWNMMVSMSGGWFFVVASEAISVGKTTVMLPGIGSYIALAVTDRNLPAIGWAIGTMLLVILIYDQLLFRPLVAWADRFRFEQQISVAPPQSWVLTVMRRSRMVAALVRFMSRLWRLTYRVPSLGQRAEPSVPGRGFDARWIDWLWYALVGAATLCAVWYIASFIHGGLDLAEVGTAILLGFATLARVFVLIFIASVIWVPIGVWIGLRPGVAHIAQPIAQFMAAFPANLLFPIAVVFIASFRLNPDIWLSPLMILGTQWYILFNVVAGASTIPSELRDIGTNLHVRGWLWWRRIALPAIFPFYVTGAITASGGSWNASIVAEVVSWGDQKLQAHGLGAYIAQATTAGDFHRIVLGIAVMSLFVVVINRIFWRPIYRFAERKYRLG</sequence>
<dbReference type="EMBL" id="JANWOI010000004">
    <property type="protein sequence ID" value="MDA5194535.1"/>
    <property type="molecule type" value="Genomic_DNA"/>
</dbReference>
<evidence type="ECO:0000256" key="2">
    <source>
        <dbReference type="ARBA" id="ARBA00022692"/>
    </source>
</evidence>
<feature type="transmembrane region" description="Helical" evidence="5">
    <location>
        <begin position="247"/>
        <end position="267"/>
    </location>
</feature>
<dbReference type="PROSITE" id="PS50928">
    <property type="entry name" value="ABC_TM1"/>
    <property type="match status" value="2"/>
</dbReference>
<comment type="similarity">
    <text evidence="5">Belongs to the binding-protein-dependent transport system permease family.</text>
</comment>
<dbReference type="AlphaFoldDB" id="A0A9X3Z7S2"/>
<feature type="transmembrane region" description="Helical" evidence="5">
    <location>
        <begin position="143"/>
        <end position="162"/>
    </location>
</feature>
<evidence type="ECO:0000256" key="4">
    <source>
        <dbReference type="ARBA" id="ARBA00023136"/>
    </source>
</evidence>
<dbReference type="Pfam" id="PF00528">
    <property type="entry name" value="BPD_transp_1"/>
    <property type="match status" value="2"/>
</dbReference>
<evidence type="ECO:0000259" key="6">
    <source>
        <dbReference type="PROSITE" id="PS50928"/>
    </source>
</evidence>
<gene>
    <name evidence="7" type="ORF">NYP16_11300</name>
</gene>
<feature type="transmembrane region" description="Helical" evidence="5">
    <location>
        <begin position="446"/>
        <end position="468"/>
    </location>
</feature>
<feature type="transmembrane region" description="Helical" evidence="5">
    <location>
        <begin position="79"/>
        <end position="98"/>
    </location>
</feature>
<accession>A0A9X3Z7S2</accession>
<dbReference type="GO" id="GO:0055085">
    <property type="term" value="P:transmembrane transport"/>
    <property type="evidence" value="ECO:0007669"/>
    <property type="project" value="InterPro"/>
</dbReference>
<feature type="transmembrane region" description="Helical" evidence="5">
    <location>
        <begin position="551"/>
        <end position="570"/>
    </location>
</feature>
<dbReference type="Proteomes" id="UP001141619">
    <property type="component" value="Unassembled WGS sequence"/>
</dbReference>
<comment type="subcellular location">
    <subcellularLocation>
        <location evidence="1 5">Cell membrane</location>
        <topology evidence="1 5">Multi-pass membrane protein</topology>
    </subcellularLocation>
</comment>
<comment type="caution">
    <text evidence="7">The sequence shown here is derived from an EMBL/GenBank/DDBJ whole genome shotgun (WGS) entry which is preliminary data.</text>
</comment>
<dbReference type="InterPro" id="IPR035906">
    <property type="entry name" value="MetI-like_sf"/>
</dbReference>
<protein>
    <submittedName>
        <fullName evidence="7">ABC transporter permease subunit</fullName>
    </submittedName>
</protein>
<feature type="transmembrane region" description="Helical" evidence="5">
    <location>
        <begin position="342"/>
        <end position="363"/>
    </location>
</feature>
<dbReference type="SUPFAM" id="SSF161098">
    <property type="entry name" value="MetI-like"/>
    <property type="match status" value="2"/>
</dbReference>
<keyword evidence="3 5" id="KW-1133">Transmembrane helix</keyword>
<feature type="transmembrane region" description="Helical" evidence="5">
    <location>
        <begin position="418"/>
        <end position="440"/>
    </location>
</feature>
<organism evidence="7 8">
    <name type="scientific">Govanella unica</name>
    <dbReference type="NCBI Taxonomy" id="2975056"/>
    <lineage>
        <taxon>Bacteria</taxon>
        <taxon>Pseudomonadati</taxon>
        <taxon>Pseudomonadota</taxon>
        <taxon>Alphaproteobacteria</taxon>
        <taxon>Emcibacterales</taxon>
        <taxon>Govanellaceae</taxon>
        <taxon>Govanella</taxon>
    </lineage>
</organism>
<feature type="transmembrane region" description="Helical" evidence="5">
    <location>
        <begin position="489"/>
        <end position="509"/>
    </location>
</feature>
<dbReference type="Gene3D" id="1.10.3720.10">
    <property type="entry name" value="MetI-like"/>
    <property type="match status" value="2"/>
</dbReference>
<evidence type="ECO:0000256" key="1">
    <source>
        <dbReference type="ARBA" id="ARBA00004651"/>
    </source>
</evidence>
<dbReference type="GO" id="GO:0005886">
    <property type="term" value="C:plasma membrane"/>
    <property type="evidence" value="ECO:0007669"/>
    <property type="project" value="UniProtKB-SubCell"/>
</dbReference>
<evidence type="ECO:0000256" key="3">
    <source>
        <dbReference type="ARBA" id="ARBA00022989"/>
    </source>
</evidence>
<dbReference type="CDD" id="cd06261">
    <property type="entry name" value="TM_PBP2"/>
    <property type="match status" value="2"/>
</dbReference>
<keyword evidence="2 5" id="KW-0812">Transmembrane</keyword>
<feature type="domain" description="ABC transmembrane type-1" evidence="6">
    <location>
        <begin position="383"/>
        <end position="569"/>
    </location>
</feature>
<evidence type="ECO:0000313" key="7">
    <source>
        <dbReference type="EMBL" id="MDA5194535.1"/>
    </source>
</evidence>
<reference evidence="7" key="1">
    <citation type="submission" date="2022-08" db="EMBL/GenBank/DDBJ databases">
        <authorList>
            <person name="Vandamme P."/>
            <person name="Hettiarachchi A."/>
            <person name="Peeters C."/>
            <person name="Cnockaert M."/>
            <person name="Carlier A."/>
        </authorList>
    </citation>
    <scope>NUCLEOTIDE SEQUENCE</scope>
    <source>
        <strain evidence="7">LMG 31809</strain>
    </source>
</reference>
<proteinExistence type="inferred from homology"/>
<evidence type="ECO:0000313" key="8">
    <source>
        <dbReference type="Proteomes" id="UP001141619"/>
    </source>
</evidence>
<feature type="transmembrane region" description="Helical" evidence="5">
    <location>
        <begin position="375"/>
        <end position="406"/>
    </location>
</feature>
<dbReference type="InterPro" id="IPR000515">
    <property type="entry name" value="MetI-like"/>
</dbReference>
<keyword evidence="5" id="KW-0813">Transport</keyword>
<reference evidence="7" key="2">
    <citation type="journal article" date="2023" name="Syst. Appl. Microbiol.">
        <title>Govania unica gen. nov., sp. nov., a rare biosphere bacterium that represents a novel family in the class Alphaproteobacteria.</title>
        <authorList>
            <person name="Vandamme P."/>
            <person name="Peeters C."/>
            <person name="Hettiarachchi A."/>
            <person name="Cnockaert M."/>
            <person name="Carlier A."/>
        </authorList>
    </citation>
    <scope>NUCLEOTIDE SEQUENCE</scope>
    <source>
        <strain evidence="7">LMG 31809</strain>
    </source>
</reference>
<feature type="domain" description="ABC transmembrane type-1" evidence="6">
    <location>
        <begin position="72"/>
        <end position="267"/>
    </location>
</feature>